<feature type="region of interest" description="Disordered" evidence="1">
    <location>
        <begin position="87"/>
        <end position="213"/>
    </location>
</feature>
<sequence>MLRSRTAHIAKFSSIGAALRTTTRRQYANVPNPPPADGPASAKAGGSNMALYAGLALAAGGGVYYYFAANPDKAAQLKAKAKREEEEAIRKSREAVDAGKARVEDGIQQGKQKYEQTANSAQAKYDDYKKGAQNRLNDAKDSTENLYNEAKARTQSQAEATKGGVQRKEEQAKAGWFNWLGWGSNKAEEAKREGASKVSDAAEDVKSKADKHT</sequence>
<dbReference type="Proteomes" id="UP001049176">
    <property type="component" value="Chromosome 6"/>
</dbReference>
<evidence type="ECO:0000256" key="1">
    <source>
        <dbReference type="SAM" id="MobiDB-lite"/>
    </source>
</evidence>
<feature type="transmembrane region" description="Helical" evidence="2">
    <location>
        <begin position="49"/>
        <end position="68"/>
    </location>
</feature>
<dbReference type="EMBL" id="CM032186">
    <property type="protein sequence ID" value="KAG7090956.1"/>
    <property type="molecule type" value="Genomic_DNA"/>
</dbReference>
<dbReference type="KEGG" id="more:E1B28_010024"/>
<organism evidence="3 4">
    <name type="scientific">Marasmius oreades</name>
    <name type="common">fairy-ring Marasmius</name>
    <dbReference type="NCBI Taxonomy" id="181124"/>
    <lineage>
        <taxon>Eukaryota</taxon>
        <taxon>Fungi</taxon>
        <taxon>Dikarya</taxon>
        <taxon>Basidiomycota</taxon>
        <taxon>Agaricomycotina</taxon>
        <taxon>Agaricomycetes</taxon>
        <taxon>Agaricomycetidae</taxon>
        <taxon>Agaricales</taxon>
        <taxon>Marasmiineae</taxon>
        <taxon>Marasmiaceae</taxon>
        <taxon>Marasmius</taxon>
    </lineage>
</organism>
<reference evidence="3" key="1">
    <citation type="journal article" date="2021" name="Genome Biol. Evol.">
        <title>The assembled and annotated genome of the fairy-ring fungus Marasmius oreades.</title>
        <authorList>
            <person name="Hiltunen M."/>
            <person name="Ament-Velasquez S.L."/>
            <person name="Johannesson H."/>
        </authorList>
    </citation>
    <scope>NUCLEOTIDE SEQUENCE</scope>
    <source>
        <strain evidence="3">03SP1</strain>
    </source>
</reference>
<evidence type="ECO:0000256" key="2">
    <source>
        <dbReference type="SAM" id="Phobius"/>
    </source>
</evidence>
<gene>
    <name evidence="3" type="ORF">E1B28_010024</name>
</gene>
<protein>
    <recommendedName>
        <fullName evidence="5">Late embryogenesis abundant protein</fullName>
    </recommendedName>
</protein>
<keyword evidence="4" id="KW-1185">Reference proteome</keyword>
<feature type="compositionally biased region" description="Polar residues" evidence="1">
    <location>
        <begin position="109"/>
        <end position="122"/>
    </location>
</feature>
<keyword evidence="2" id="KW-0812">Transmembrane</keyword>
<name>A0A9P7RW95_9AGAR</name>
<evidence type="ECO:0008006" key="5">
    <source>
        <dbReference type="Google" id="ProtNLM"/>
    </source>
</evidence>
<accession>A0A9P7RW95</accession>
<dbReference type="OrthoDB" id="3266879at2759"/>
<feature type="compositionally biased region" description="Basic and acidic residues" evidence="1">
    <location>
        <begin position="87"/>
        <end position="105"/>
    </location>
</feature>
<feature type="compositionally biased region" description="Basic and acidic residues" evidence="1">
    <location>
        <begin position="186"/>
        <end position="195"/>
    </location>
</feature>
<evidence type="ECO:0000313" key="3">
    <source>
        <dbReference type="EMBL" id="KAG7090956.1"/>
    </source>
</evidence>
<evidence type="ECO:0000313" key="4">
    <source>
        <dbReference type="Proteomes" id="UP001049176"/>
    </source>
</evidence>
<feature type="compositionally biased region" description="Basic and acidic residues" evidence="1">
    <location>
        <begin position="203"/>
        <end position="213"/>
    </location>
</feature>
<comment type="caution">
    <text evidence="3">The sequence shown here is derived from an EMBL/GenBank/DDBJ whole genome shotgun (WGS) entry which is preliminary data.</text>
</comment>
<keyword evidence="2" id="KW-1133">Transmembrane helix</keyword>
<dbReference type="AlphaFoldDB" id="A0A9P7RW95"/>
<dbReference type="GeneID" id="66079100"/>
<keyword evidence="2" id="KW-0472">Membrane</keyword>
<proteinExistence type="predicted"/>
<dbReference type="RefSeq" id="XP_043007426.1">
    <property type="nucleotide sequence ID" value="XM_043154966.1"/>
</dbReference>